<name>A0AAP2AHB7_LELAM</name>
<gene>
    <name evidence="1" type="ORF">I7V27_22195</name>
</gene>
<dbReference type="RefSeq" id="WP_202666565.1">
    <property type="nucleotide sequence ID" value="NZ_CP079896.1"/>
</dbReference>
<evidence type="ECO:0000313" key="1">
    <source>
        <dbReference type="EMBL" id="MBL5937133.1"/>
    </source>
</evidence>
<reference evidence="1" key="1">
    <citation type="submission" date="2020-12" db="EMBL/GenBank/DDBJ databases">
        <title>Draft genome sequence of Enterobacter spp., Lelliottia spp. and Serratia spp. isolated from drinking water reservoirs and lakes.</title>
        <authorList>
            <person name="Reitter C."/>
            <person name="Neuhaus K."/>
            <person name="Huegler M."/>
        </authorList>
    </citation>
    <scope>NUCLEOTIDE SEQUENCE</scope>
    <source>
        <strain evidence="1">TZW15</strain>
    </source>
</reference>
<evidence type="ECO:0000313" key="2">
    <source>
        <dbReference type="Proteomes" id="UP000653275"/>
    </source>
</evidence>
<organism evidence="1 2">
    <name type="scientific">Lelliottia amnigena</name>
    <name type="common">Enterobacter amnigenus</name>
    <dbReference type="NCBI Taxonomy" id="61646"/>
    <lineage>
        <taxon>Bacteria</taxon>
        <taxon>Pseudomonadati</taxon>
        <taxon>Pseudomonadota</taxon>
        <taxon>Gammaproteobacteria</taxon>
        <taxon>Enterobacterales</taxon>
        <taxon>Enterobacteriaceae</taxon>
        <taxon>Lelliottia</taxon>
    </lineage>
</organism>
<dbReference type="EMBL" id="JAENMS010000020">
    <property type="protein sequence ID" value="MBL5937133.1"/>
    <property type="molecule type" value="Genomic_DNA"/>
</dbReference>
<proteinExistence type="predicted"/>
<accession>A0AAP2AHB7</accession>
<protein>
    <submittedName>
        <fullName evidence="1">Uncharacterized protein</fullName>
    </submittedName>
</protein>
<dbReference type="AlphaFoldDB" id="A0AAP2AHB7"/>
<sequence>MDIPWQRERLKLLVFLAGDEMGNNPKGQINPGICIPDIGRDYDIQCEGCWDLA</sequence>
<comment type="caution">
    <text evidence="1">The sequence shown here is derived from an EMBL/GenBank/DDBJ whole genome shotgun (WGS) entry which is preliminary data.</text>
</comment>
<dbReference type="Proteomes" id="UP000653275">
    <property type="component" value="Unassembled WGS sequence"/>
</dbReference>